<organism evidence="1 2">
    <name type="scientific">Pistacia atlantica</name>
    <dbReference type="NCBI Taxonomy" id="434234"/>
    <lineage>
        <taxon>Eukaryota</taxon>
        <taxon>Viridiplantae</taxon>
        <taxon>Streptophyta</taxon>
        <taxon>Embryophyta</taxon>
        <taxon>Tracheophyta</taxon>
        <taxon>Spermatophyta</taxon>
        <taxon>Magnoliopsida</taxon>
        <taxon>eudicotyledons</taxon>
        <taxon>Gunneridae</taxon>
        <taxon>Pentapetalae</taxon>
        <taxon>rosids</taxon>
        <taxon>malvids</taxon>
        <taxon>Sapindales</taxon>
        <taxon>Anacardiaceae</taxon>
        <taxon>Pistacia</taxon>
    </lineage>
</organism>
<gene>
    <name evidence="1" type="ORF">Patl1_34663</name>
</gene>
<sequence length="97" mass="11192">MLAIWKDKFPFIISFDSKSARFKLPTIPLDENTEVVLRNLVAFEALNPSHSLYFTCYIELMHGIIDTIKDVKLLKRRGCMTYPNPPYPIGSGHTYKN</sequence>
<evidence type="ECO:0000313" key="1">
    <source>
        <dbReference type="EMBL" id="KAJ0075767.1"/>
    </source>
</evidence>
<proteinExistence type="predicted"/>
<dbReference type="EMBL" id="CM047910">
    <property type="protein sequence ID" value="KAJ0075767.1"/>
    <property type="molecule type" value="Genomic_DNA"/>
</dbReference>
<accession>A0ACC0ZUN1</accession>
<reference evidence="2" key="1">
    <citation type="journal article" date="2023" name="G3 (Bethesda)">
        <title>Genome assembly and association tests identify interacting loci associated with vigor, precocity, and sex in interspecific pistachio rootstocks.</title>
        <authorList>
            <person name="Palmer W."/>
            <person name="Jacygrad E."/>
            <person name="Sagayaradj S."/>
            <person name="Cavanaugh K."/>
            <person name="Han R."/>
            <person name="Bertier L."/>
            <person name="Beede B."/>
            <person name="Kafkas S."/>
            <person name="Golino D."/>
            <person name="Preece J."/>
            <person name="Michelmore R."/>
        </authorList>
    </citation>
    <scope>NUCLEOTIDE SEQUENCE [LARGE SCALE GENOMIC DNA]</scope>
</reference>
<comment type="caution">
    <text evidence="1">The sequence shown here is derived from an EMBL/GenBank/DDBJ whole genome shotgun (WGS) entry which is preliminary data.</text>
</comment>
<name>A0ACC0ZUN1_9ROSI</name>
<protein>
    <submittedName>
        <fullName evidence="1">Uncharacterized protein</fullName>
    </submittedName>
</protein>
<dbReference type="Proteomes" id="UP001164250">
    <property type="component" value="Chromosome 15"/>
</dbReference>
<evidence type="ECO:0000313" key="2">
    <source>
        <dbReference type="Proteomes" id="UP001164250"/>
    </source>
</evidence>
<keyword evidence="2" id="KW-1185">Reference proteome</keyword>